<accession>A0A8R1UZS1</accession>
<evidence type="ECO:0000313" key="1">
    <source>
        <dbReference type="EnsemblMetazoa" id="PPA44685.1"/>
    </source>
</evidence>
<keyword evidence="2" id="KW-1185">Reference proteome</keyword>
<dbReference type="AlphaFoldDB" id="A0A2A6CRM0"/>
<evidence type="ECO:0000313" key="2">
    <source>
        <dbReference type="Proteomes" id="UP000005239"/>
    </source>
</evidence>
<sequence>MVASDSWEKFIMAQEDFDVTGFKSKRDQHNSERFNTENSDNSWVGIGPMHSMERYPVAAEEAQGLRNGRIKIPDKIIRDIKDILIEY</sequence>
<gene>
    <name evidence="1" type="primary">WBGene00283054</name>
</gene>
<accession>A0A2A6CRM0</accession>
<dbReference type="Proteomes" id="UP000005239">
    <property type="component" value="Unassembled WGS sequence"/>
</dbReference>
<organism evidence="1 2">
    <name type="scientific">Pristionchus pacificus</name>
    <name type="common">Parasitic nematode worm</name>
    <dbReference type="NCBI Taxonomy" id="54126"/>
    <lineage>
        <taxon>Eukaryota</taxon>
        <taxon>Metazoa</taxon>
        <taxon>Ecdysozoa</taxon>
        <taxon>Nematoda</taxon>
        <taxon>Chromadorea</taxon>
        <taxon>Rhabditida</taxon>
        <taxon>Rhabditina</taxon>
        <taxon>Diplogasteromorpha</taxon>
        <taxon>Diplogasteroidea</taxon>
        <taxon>Neodiplogasteridae</taxon>
        <taxon>Pristionchus</taxon>
    </lineage>
</organism>
<protein>
    <submittedName>
        <fullName evidence="1">Uncharacterized protein</fullName>
    </submittedName>
</protein>
<proteinExistence type="predicted"/>
<dbReference type="EnsemblMetazoa" id="PPA44685.1">
    <property type="protein sequence ID" value="PPA44685.1"/>
    <property type="gene ID" value="WBGene00283054"/>
</dbReference>
<name>A0A2A6CRM0_PRIPA</name>
<reference evidence="1" key="2">
    <citation type="submission" date="2022-06" db="UniProtKB">
        <authorList>
            <consortium name="EnsemblMetazoa"/>
        </authorList>
    </citation>
    <scope>IDENTIFICATION</scope>
    <source>
        <strain evidence="1">PS312</strain>
    </source>
</reference>
<reference evidence="2" key="1">
    <citation type="journal article" date="2008" name="Nat. Genet.">
        <title>The Pristionchus pacificus genome provides a unique perspective on nematode lifestyle and parasitism.</title>
        <authorList>
            <person name="Dieterich C."/>
            <person name="Clifton S.W."/>
            <person name="Schuster L.N."/>
            <person name="Chinwalla A."/>
            <person name="Delehaunty K."/>
            <person name="Dinkelacker I."/>
            <person name="Fulton L."/>
            <person name="Fulton R."/>
            <person name="Godfrey J."/>
            <person name="Minx P."/>
            <person name="Mitreva M."/>
            <person name="Roeseler W."/>
            <person name="Tian H."/>
            <person name="Witte H."/>
            <person name="Yang S.P."/>
            <person name="Wilson R.K."/>
            <person name="Sommer R.J."/>
        </authorList>
    </citation>
    <scope>NUCLEOTIDE SEQUENCE [LARGE SCALE GENOMIC DNA]</scope>
    <source>
        <strain evidence="2">PS312</strain>
    </source>
</reference>